<dbReference type="GO" id="GO:0016787">
    <property type="term" value="F:hydrolase activity"/>
    <property type="evidence" value="ECO:0007669"/>
    <property type="project" value="UniProtKB-KW"/>
</dbReference>
<reference evidence="1" key="1">
    <citation type="submission" date="2024-05" db="EMBL/GenBank/DDBJ databases">
        <title>Whole genome shotgun sequence of Streptomyces violascens NBRC 12920.</title>
        <authorList>
            <person name="Komaki H."/>
            <person name="Tamura T."/>
        </authorList>
    </citation>
    <scope>NUCLEOTIDE SEQUENCE</scope>
    <source>
        <strain evidence="1">NBRC 12920</strain>
    </source>
</reference>
<keyword evidence="1" id="KW-0378">Hydrolase</keyword>
<name>A0ABQ3QWC9_9ACTN</name>
<protein>
    <submittedName>
        <fullName evidence="1">Hydrolase</fullName>
    </submittedName>
</protein>
<dbReference type="Pfam" id="PF08282">
    <property type="entry name" value="Hydrolase_3"/>
    <property type="match status" value="1"/>
</dbReference>
<dbReference type="Proteomes" id="UP001050808">
    <property type="component" value="Unassembled WGS sequence"/>
</dbReference>
<dbReference type="PANTHER" id="PTHR10000:SF8">
    <property type="entry name" value="HAD SUPERFAMILY HYDROLASE-LIKE, TYPE 3"/>
    <property type="match status" value="1"/>
</dbReference>
<dbReference type="SUPFAM" id="SSF56784">
    <property type="entry name" value="HAD-like"/>
    <property type="match status" value="1"/>
</dbReference>
<gene>
    <name evidence="1" type="ORF">Sviol_59710</name>
</gene>
<dbReference type="Gene3D" id="3.40.50.1000">
    <property type="entry name" value="HAD superfamily/HAD-like"/>
    <property type="match status" value="1"/>
</dbReference>
<dbReference type="PANTHER" id="PTHR10000">
    <property type="entry name" value="PHOSPHOSERINE PHOSPHATASE"/>
    <property type="match status" value="1"/>
</dbReference>
<dbReference type="InterPro" id="IPR023214">
    <property type="entry name" value="HAD_sf"/>
</dbReference>
<evidence type="ECO:0000313" key="1">
    <source>
        <dbReference type="EMBL" id="GHI41563.1"/>
    </source>
</evidence>
<dbReference type="NCBIfam" id="TIGR01484">
    <property type="entry name" value="HAD-SF-IIB"/>
    <property type="match status" value="1"/>
</dbReference>
<dbReference type="EMBL" id="BNDY01000017">
    <property type="protein sequence ID" value="GHI41563.1"/>
    <property type="molecule type" value="Genomic_DNA"/>
</dbReference>
<comment type="caution">
    <text evidence="1">The sequence shown here is derived from an EMBL/GenBank/DDBJ whole genome shotgun (WGS) entry which is preliminary data.</text>
</comment>
<keyword evidence="2" id="KW-1185">Reference proteome</keyword>
<dbReference type="InterPro" id="IPR000150">
    <property type="entry name" value="Cof"/>
</dbReference>
<accession>A0ABQ3QWC9</accession>
<proteinExistence type="predicted"/>
<dbReference type="InterPro" id="IPR036412">
    <property type="entry name" value="HAD-like_sf"/>
</dbReference>
<dbReference type="InterPro" id="IPR006379">
    <property type="entry name" value="HAD-SF_hydro_IIB"/>
</dbReference>
<sequence length="263" mass="27235">MIATDLDGTLLRNDGKISERTRRALKGATEAGAEVVLVTARPPRYVDVLIEAYGLAGTAVCSNGAIVYDMTSRRVVSSRTLPLDSARRAAEALSAAVPGIGFAVETGHRVLFAPGYGHRLPEDADAEFPVAGIDDLWQSEAPIVKLLAWSDTVDADKMLATAEHAAGSVAQFTHSGGSGLLEISASGVTKAGTLSALCADRGIGTDEVVAFGDMPNDLSILTWAGTGYAVANAHASVLSAVSRHTASNEEDGVAVALEQLFSL</sequence>
<dbReference type="NCBIfam" id="TIGR00099">
    <property type="entry name" value="Cof-subfamily"/>
    <property type="match status" value="1"/>
</dbReference>
<evidence type="ECO:0000313" key="2">
    <source>
        <dbReference type="Proteomes" id="UP001050808"/>
    </source>
</evidence>
<organism evidence="1 2">
    <name type="scientific">Streptomyces violascens</name>
    <dbReference type="NCBI Taxonomy" id="67381"/>
    <lineage>
        <taxon>Bacteria</taxon>
        <taxon>Bacillati</taxon>
        <taxon>Actinomycetota</taxon>
        <taxon>Actinomycetes</taxon>
        <taxon>Kitasatosporales</taxon>
        <taxon>Streptomycetaceae</taxon>
        <taxon>Streptomyces</taxon>
    </lineage>
</organism>
<dbReference type="Gene3D" id="3.30.1240.10">
    <property type="match status" value="1"/>
</dbReference>